<feature type="transmembrane region" description="Helical" evidence="5">
    <location>
        <begin position="92"/>
        <end position="111"/>
    </location>
</feature>
<feature type="transmembrane region" description="Helical" evidence="5">
    <location>
        <begin position="131"/>
        <end position="148"/>
    </location>
</feature>
<dbReference type="OrthoDB" id="18213at2759"/>
<evidence type="ECO:0000256" key="1">
    <source>
        <dbReference type="ARBA" id="ARBA00004141"/>
    </source>
</evidence>
<reference evidence="6 7" key="1">
    <citation type="submission" date="2017-06" db="EMBL/GenBank/DDBJ databases">
        <title>A platform for efficient transgenesis in Macrostomum lignano, a flatworm model organism for stem cell research.</title>
        <authorList>
            <person name="Berezikov E."/>
        </authorList>
    </citation>
    <scope>NUCLEOTIDE SEQUENCE [LARGE SCALE GENOMIC DNA]</scope>
    <source>
        <strain evidence="6">DV1</strain>
        <tissue evidence="6">Whole organism</tissue>
    </source>
</reference>
<accession>A0A267EGM2</accession>
<dbReference type="Pfam" id="PF03208">
    <property type="entry name" value="PRA1"/>
    <property type="match status" value="1"/>
</dbReference>
<keyword evidence="7" id="KW-1185">Reference proteome</keyword>
<keyword evidence="3 5" id="KW-1133">Transmembrane helix</keyword>
<dbReference type="PANTHER" id="PTHR12859">
    <property type="entry name" value="PRA1 PROTEIN"/>
    <property type="match status" value="1"/>
</dbReference>
<dbReference type="AlphaFoldDB" id="A0A267EGM2"/>
<evidence type="ECO:0000256" key="3">
    <source>
        <dbReference type="ARBA" id="ARBA00022989"/>
    </source>
</evidence>
<organism evidence="6 7">
    <name type="scientific">Macrostomum lignano</name>
    <dbReference type="NCBI Taxonomy" id="282301"/>
    <lineage>
        <taxon>Eukaryota</taxon>
        <taxon>Metazoa</taxon>
        <taxon>Spiralia</taxon>
        <taxon>Lophotrochozoa</taxon>
        <taxon>Platyhelminthes</taxon>
        <taxon>Rhabditophora</taxon>
        <taxon>Macrostomorpha</taxon>
        <taxon>Macrostomida</taxon>
        <taxon>Macrostomidae</taxon>
        <taxon>Macrostomum</taxon>
    </lineage>
</organism>
<comment type="caution">
    <text evidence="6">The sequence shown here is derived from an EMBL/GenBank/DDBJ whole genome shotgun (WGS) entry which is preliminary data.</text>
</comment>
<evidence type="ECO:0000256" key="2">
    <source>
        <dbReference type="ARBA" id="ARBA00022692"/>
    </source>
</evidence>
<keyword evidence="2 5" id="KW-0812">Transmembrane</keyword>
<dbReference type="STRING" id="282301.A0A267EGM2"/>
<proteinExistence type="inferred from homology"/>
<comment type="subcellular location">
    <subcellularLocation>
        <location evidence="1 5">Membrane</location>
        <topology evidence="1 5">Multi-pass membrane protein</topology>
    </subcellularLocation>
</comment>
<keyword evidence="4 5" id="KW-0472">Membrane</keyword>
<evidence type="ECO:0000256" key="5">
    <source>
        <dbReference type="RuleBase" id="RU363107"/>
    </source>
</evidence>
<evidence type="ECO:0000256" key="4">
    <source>
        <dbReference type="ARBA" id="ARBA00023136"/>
    </source>
</evidence>
<feature type="transmembrane region" description="Helical" evidence="5">
    <location>
        <begin position="154"/>
        <end position="173"/>
    </location>
</feature>
<feature type="transmembrane region" description="Helical" evidence="5">
    <location>
        <begin position="68"/>
        <end position="86"/>
    </location>
</feature>
<gene>
    <name evidence="6" type="ORF">BOX15_Mlig006285g1</name>
</gene>
<dbReference type="InterPro" id="IPR004895">
    <property type="entry name" value="Prenylated_rab_accept_PRA1"/>
</dbReference>
<protein>
    <recommendedName>
        <fullName evidence="5">PRA1 family protein</fullName>
    </recommendedName>
</protein>
<dbReference type="EMBL" id="NIVC01002125">
    <property type="protein sequence ID" value="PAA60665.1"/>
    <property type="molecule type" value="Genomic_DNA"/>
</dbReference>
<name>A0A267EGM2_9PLAT</name>
<evidence type="ECO:0000313" key="6">
    <source>
        <dbReference type="EMBL" id="PAA60665.1"/>
    </source>
</evidence>
<dbReference type="PANTHER" id="PTHR12859:SF0">
    <property type="entry name" value="PRA1 FAMILY PROTEIN"/>
    <property type="match status" value="1"/>
</dbReference>
<sequence>VATNGDCQPRLKYQQQPARFTGNSLLTPSNMRLAKLRSLDEFLGRSSRFQLPDLQHQERWSNRVQQNLLYYQTNYMAVFCLSFIIFLLVDPASVLCGCGIVGACLAAGLWLANGGAERRLQFRDAVSRRPALTVALSLACALVLLYCLRPAAIFLLAALLPLFACLVHASLRLRSVSSKLSHKLRGLRSPEDVTPMEFVLGWLTAVEAEGLDL</sequence>
<comment type="similarity">
    <text evidence="5">Belongs to the PRA1 family.</text>
</comment>
<evidence type="ECO:0000313" key="7">
    <source>
        <dbReference type="Proteomes" id="UP000215902"/>
    </source>
</evidence>
<dbReference type="Proteomes" id="UP000215902">
    <property type="component" value="Unassembled WGS sequence"/>
</dbReference>
<dbReference type="GO" id="GO:0016020">
    <property type="term" value="C:membrane"/>
    <property type="evidence" value="ECO:0007669"/>
    <property type="project" value="UniProtKB-SubCell"/>
</dbReference>
<feature type="non-terminal residue" evidence="6">
    <location>
        <position position="1"/>
    </location>
</feature>